<comment type="caution">
    <text evidence="2">The sequence shown here is derived from an EMBL/GenBank/DDBJ whole genome shotgun (WGS) entry which is preliminary data.</text>
</comment>
<organism evidence="2 3">
    <name type="scientific">Pseudonocardia spirodelae</name>
    <dbReference type="NCBI Taxonomy" id="3133431"/>
    <lineage>
        <taxon>Bacteria</taxon>
        <taxon>Bacillati</taxon>
        <taxon>Actinomycetota</taxon>
        <taxon>Actinomycetes</taxon>
        <taxon>Pseudonocardiales</taxon>
        <taxon>Pseudonocardiaceae</taxon>
        <taxon>Pseudonocardia</taxon>
    </lineage>
</organism>
<name>A0ABU8T995_9PSEU</name>
<feature type="region of interest" description="Disordered" evidence="1">
    <location>
        <begin position="1"/>
        <end position="23"/>
    </location>
</feature>
<dbReference type="EMBL" id="JBBJUP010000013">
    <property type="protein sequence ID" value="MEJ8280526.1"/>
    <property type="molecule type" value="Genomic_DNA"/>
</dbReference>
<protein>
    <submittedName>
        <fullName evidence="2">Uncharacterized protein</fullName>
    </submittedName>
</protein>
<accession>A0ABU8T995</accession>
<gene>
    <name evidence="2" type="ORF">WJX68_16400</name>
</gene>
<keyword evidence="3" id="KW-1185">Reference proteome</keyword>
<reference evidence="2 3" key="1">
    <citation type="submission" date="2024-03" db="EMBL/GenBank/DDBJ databases">
        <title>Draft genome sequence of Pseudonocardia sp. DW16-2.</title>
        <authorList>
            <person name="Duangmal K."/>
        </authorList>
    </citation>
    <scope>NUCLEOTIDE SEQUENCE [LARGE SCALE GENOMIC DNA]</scope>
    <source>
        <strain evidence="2 3">DW16-2</strain>
    </source>
</reference>
<proteinExistence type="predicted"/>
<feature type="compositionally biased region" description="Low complexity" evidence="1">
    <location>
        <begin position="1"/>
        <end position="10"/>
    </location>
</feature>
<dbReference type="Proteomes" id="UP001364211">
    <property type="component" value="Unassembled WGS sequence"/>
</dbReference>
<sequence>MSAPNPWLGRPRPPRPVPAPDPDGVRLVGLPRRRAAARAVNAVVRGVDVRAFDDGWTVSFLSGYYALCHTLDELLDAVAAPEERAMLRATVLAAADGSAGRG</sequence>
<evidence type="ECO:0000256" key="1">
    <source>
        <dbReference type="SAM" id="MobiDB-lite"/>
    </source>
</evidence>
<evidence type="ECO:0000313" key="3">
    <source>
        <dbReference type="Proteomes" id="UP001364211"/>
    </source>
</evidence>
<dbReference type="RefSeq" id="WP_340291770.1">
    <property type="nucleotide sequence ID" value="NZ_JBBJUP010000013.1"/>
</dbReference>
<evidence type="ECO:0000313" key="2">
    <source>
        <dbReference type="EMBL" id="MEJ8280526.1"/>
    </source>
</evidence>